<name>A0ABP7U3V6_9FLAO</name>
<gene>
    <name evidence="1" type="ORF">GCM10022386_20930</name>
</gene>
<keyword evidence="2" id="KW-1185">Reference proteome</keyword>
<proteinExistence type="predicted"/>
<sequence>MTIGKYEGNASDQINGGFAIDLLLRVTPKFYLLGHFHVHPAGTVTTSREDESSQDVWKKEYKSTLFYILINSSNKDGYERKSY</sequence>
<evidence type="ECO:0008006" key="3">
    <source>
        <dbReference type="Google" id="ProtNLM"/>
    </source>
</evidence>
<evidence type="ECO:0000313" key="2">
    <source>
        <dbReference type="Proteomes" id="UP001500968"/>
    </source>
</evidence>
<protein>
    <recommendedName>
        <fullName evidence="3">Metallophosphoesterase</fullName>
    </recommendedName>
</protein>
<reference evidence="2" key="1">
    <citation type="journal article" date="2019" name="Int. J. Syst. Evol. Microbiol.">
        <title>The Global Catalogue of Microorganisms (GCM) 10K type strain sequencing project: providing services to taxonomists for standard genome sequencing and annotation.</title>
        <authorList>
            <consortium name="The Broad Institute Genomics Platform"/>
            <consortium name="The Broad Institute Genome Sequencing Center for Infectious Disease"/>
            <person name="Wu L."/>
            <person name="Ma J."/>
        </authorList>
    </citation>
    <scope>NUCLEOTIDE SEQUENCE [LARGE SCALE GENOMIC DNA]</scope>
    <source>
        <strain evidence="2">JCM 17064</strain>
    </source>
</reference>
<dbReference type="Proteomes" id="UP001500968">
    <property type="component" value="Unassembled WGS sequence"/>
</dbReference>
<evidence type="ECO:0000313" key="1">
    <source>
        <dbReference type="EMBL" id="GAA4035446.1"/>
    </source>
</evidence>
<dbReference type="RefSeq" id="WP_324689885.1">
    <property type="nucleotide sequence ID" value="NZ_BAABCR010000015.1"/>
</dbReference>
<accession>A0ABP7U3V6</accession>
<comment type="caution">
    <text evidence="1">The sequence shown here is derived from an EMBL/GenBank/DDBJ whole genome shotgun (WGS) entry which is preliminary data.</text>
</comment>
<organism evidence="1 2">
    <name type="scientific">Flavobacterium cheonhonense</name>
    <dbReference type="NCBI Taxonomy" id="706185"/>
    <lineage>
        <taxon>Bacteria</taxon>
        <taxon>Pseudomonadati</taxon>
        <taxon>Bacteroidota</taxon>
        <taxon>Flavobacteriia</taxon>
        <taxon>Flavobacteriales</taxon>
        <taxon>Flavobacteriaceae</taxon>
        <taxon>Flavobacterium</taxon>
    </lineage>
</organism>
<dbReference type="EMBL" id="BAABCR010000015">
    <property type="protein sequence ID" value="GAA4035446.1"/>
    <property type="molecule type" value="Genomic_DNA"/>
</dbReference>